<reference evidence="2" key="1">
    <citation type="submission" date="2010-02" db="EMBL/GenBank/DDBJ databases">
        <title>Complete sequence of Ferroglobus placidus DSM 10642.</title>
        <authorList>
            <consortium name="US DOE Joint Genome Institute"/>
            <person name="Lucas S."/>
            <person name="Copeland A."/>
            <person name="Lapidus A."/>
            <person name="Cheng J.-F."/>
            <person name="Bruce D."/>
            <person name="Goodwin L."/>
            <person name="Pitluck S."/>
            <person name="Saunders E."/>
            <person name="Brettin T."/>
            <person name="Detter J.C."/>
            <person name="Han C."/>
            <person name="Tapia R."/>
            <person name="Larimer F."/>
            <person name="Land M."/>
            <person name="Hauser L."/>
            <person name="Kyrpides N."/>
            <person name="Ivanova N."/>
            <person name="Holmes D."/>
            <person name="Lovley D."/>
            <person name="Kyrpides N."/>
            <person name="Anderson I.J."/>
            <person name="Woyke T."/>
        </authorList>
    </citation>
    <scope>NUCLEOTIDE SEQUENCE [LARGE SCALE GENOMIC DNA]</scope>
    <source>
        <strain evidence="2">DSM 10642 / AEDII12DO</strain>
    </source>
</reference>
<dbReference type="EMBL" id="CP001899">
    <property type="protein sequence ID" value="ADC65951.1"/>
    <property type="molecule type" value="Genomic_DNA"/>
</dbReference>
<reference evidence="1 2" key="2">
    <citation type="journal article" date="2011" name="Stand. Genomic Sci.">
        <title>Complete genome sequence of Ferroglobus placidus AEDII12DO.</title>
        <authorList>
            <person name="Anderson I."/>
            <person name="Risso C."/>
            <person name="Holmes D."/>
            <person name="Lucas S."/>
            <person name="Copeland A."/>
            <person name="Lapidus A."/>
            <person name="Cheng J.F."/>
            <person name="Bruce D."/>
            <person name="Goodwin L."/>
            <person name="Pitluck S."/>
            <person name="Saunders E."/>
            <person name="Brettin T."/>
            <person name="Detter J.C."/>
            <person name="Han C."/>
            <person name="Tapia R."/>
            <person name="Larimer F."/>
            <person name="Land M."/>
            <person name="Hauser L."/>
            <person name="Woyke T."/>
            <person name="Lovley D."/>
            <person name="Kyrpides N."/>
            <person name="Ivanova N."/>
        </authorList>
    </citation>
    <scope>NUCLEOTIDE SEQUENCE [LARGE SCALE GENOMIC DNA]</scope>
    <source>
        <strain evidence="2">DSM 10642 / AEDII12DO</strain>
    </source>
</reference>
<dbReference type="HOGENOM" id="CLU_2392765_0_0_2"/>
<dbReference type="Proteomes" id="UP000002613">
    <property type="component" value="Chromosome"/>
</dbReference>
<proteinExistence type="predicted"/>
<dbReference type="RefSeq" id="WP_012966290.1">
    <property type="nucleotide sequence ID" value="NC_013849.1"/>
</dbReference>
<sequence>MLKPAESVTKTFDGRDLSGNRVRMWDYYTWVYRKSDSNLTLEFYYQASTPYSTWRSLLGFILQNGHYEIEGKAKIPKGNGWVKVKLMVRSEEW</sequence>
<dbReference type="KEGG" id="fpl:Ferp_1808"/>
<dbReference type="PaxDb" id="589924-Ferp_1808"/>
<dbReference type="AlphaFoldDB" id="D3RZN8"/>
<name>D3RZN8_FERPA</name>
<dbReference type="STRING" id="589924.Ferp_1808"/>
<keyword evidence="2" id="KW-1185">Reference proteome</keyword>
<protein>
    <submittedName>
        <fullName evidence="1">Uncharacterized protein</fullName>
    </submittedName>
</protein>
<evidence type="ECO:0000313" key="1">
    <source>
        <dbReference type="EMBL" id="ADC65951.1"/>
    </source>
</evidence>
<dbReference type="GeneID" id="8779336"/>
<organism evidence="1 2">
    <name type="scientific">Ferroglobus placidus (strain DSM 10642 / AEDII12DO)</name>
    <dbReference type="NCBI Taxonomy" id="589924"/>
    <lineage>
        <taxon>Archaea</taxon>
        <taxon>Methanobacteriati</taxon>
        <taxon>Methanobacteriota</taxon>
        <taxon>Archaeoglobi</taxon>
        <taxon>Archaeoglobales</taxon>
        <taxon>Archaeoglobaceae</taxon>
        <taxon>Ferroglobus</taxon>
    </lineage>
</organism>
<gene>
    <name evidence="1" type="ordered locus">Ferp_1808</name>
</gene>
<evidence type="ECO:0000313" key="2">
    <source>
        <dbReference type="Proteomes" id="UP000002613"/>
    </source>
</evidence>
<accession>D3RZN8</accession>